<feature type="compositionally biased region" description="Basic and acidic residues" evidence="1">
    <location>
        <begin position="452"/>
        <end position="465"/>
    </location>
</feature>
<dbReference type="OrthoDB" id="3649758at2759"/>
<feature type="compositionally biased region" description="Polar residues" evidence="1">
    <location>
        <begin position="494"/>
        <end position="516"/>
    </location>
</feature>
<feature type="compositionally biased region" description="Polar residues" evidence="1">
    <location>
        <begin position="303"/>
        <end position="314"/>
    </location>
</feature>
<accession>A0A2S6C7C2</accession>
<dbReference type="EMBL" id="PNEN01000536">
    <property type="protein sequence ID" value="PPJ55625.1"/>
    <property type="molecule type" value="Genomic_DNA"/>
</dbReference>
<evidence type="ECO:0000256" key="1">
    <source>
        <dbReference type="SAM" id="MobiDB-lite"/>
    </source>
</evidence>
<dbReference type="Proteomes" id="UP000237631">
    <property type="component" value="Unassembled WGS sequence"/>
</dbReference>
<feature type="compositionally biased region" description="Low complexity" evidence="1">
    <location>
        <begin position="23"/>
        <end position="70"/>
    </location>
</feature>
<dbReference type="AlphaFoldDB" id="A0A2S6C7C2"/>
<organism evidence="2 3">
    <name type="scientific">Cercospora berteroae</name>
    <dbReference type="NCBI Taxonomy" id="357750"/>
    <lineage>
        <taxon>Eukaryota</taxon>
        <taxon>Fungi</taxon>
        <taxon>Dikarya</taxon>
        <taxon>Ascomycota</taxon>
        <taxon>Pezizomycotina</taxon>
        <taxon>Dothideomycetes</taxon>
        <taxon>Dothideomycetidae</taxon>
        <taxon>Mycosphaerellales</taxon>
        <taxon>Mycosphaerellaceae</taxon>
        <taxon>Cercospora</taxon>
    </lineage>
</organism>
<sequence>MAPKKRTYSNVSESSDDDTTNVPSTAAPGPALAAPATPSAAPQNGSAAPRLALTLPTTTPTRPVQLPPLTKSAKKRMGMTSFGSESGGPTPRGSSYGYEHRLPTDAYPDFLNPGQREEVERQREGESATPTSMSTNAARQPGTSSPGLSYDEASTPTRTQQAARAPRLPVLQAPSSQQDSNFSQGQPSAIRYYGNHPLPRPGAGHQFAAPQPNPLPRSGLYGHESALQPAQASSPPPWRGSSYASSNFYGGSGAPTQPPSRAAGLAALSNIPGNPAYNPPAVPSIWGSEHWAGNAATGARNDPFTSAHTESSNWPEVVGPLQHAGDPGSQQHLPPSQAPPAWQRGSSATSMLDPRLPTDRGISYDRAAMTRPGNVPQHLFRPSDQHGGFEPPYAPTSRTSGSAHDDQPSTRTNLTPFDGQEYDWRVSPPPAWNAFVAATGADRSAQDTAPGQEDHGANRESHQAQDDNVDVQSEQSVPGRARQTQAANPGDSATGAQNLMESGMGSSSHAQEASTG</sequence>
<feature type="region of interest" description="Disordered" evidence="1">
    <location>
        <begin position="1"/>
        <end position="516"/>
    </location>
</feature>
<proteinExistence type="predicted"/>
<comment type="caution">
    <text evidence="2">The sequence shown here is derived from an EMBL/GenBank/DDBJ whole genome shotgun (WGS) entry which is preliminary data.</text>
</comment>
<feature type="compositionally biased region" description="Basic and acidic residues" evidence="1">
    <location>
        <begin position="115"/>
        <end position="126"/>
    </location>
</feature>
<reference evidence="3" key="1">
    <citation type="journal article" date="2017" name="bioRxiv">
        <title>Conservation of a gene cluster reveals novel cercosporin biosynthetic mechanisms and extends production to the genus Colletotrichum.</title>
        <authorList>
            <person name="de Jonge R."/>
            <person name="Ebert M.K."/>
            <person name="Huitt-Roehl C.R."/>
            <person name="Pal P."/>
            <person name="Suttle J.C."/>
            <person name="Spanner R.E."/>
            <person name="Neubauer J.D."/>
            <person name="Jurick W.M.II."/>
            <person name="Stott K.A."/>
            <person name="Secor G.A."/>
            <person name="Thomma B.P.H.J."/>
            <person name="Van de Peer Y."/>
            <person name="Townsend C.A."/>
            <person name="Bolton M.D."/>
        </authorList>
    </citation>
    <scope>NUCLEOTIDE SEQUENCE [LARGE SCALE GENOMIC DNA]</scope>
    <source>
        <strain evidence="3">CBS538.71</strain>
    </source>
</reference>
<feature type="compositionally biased region" description="Polar residues" evidence="1">
    <location>
        <begin position="128"/>
        <end position="162"/>
    </location>
</feature>
<feature type="compositionally biased region" description="Polar residues" evidence="1">
    <location>
        <begin position="470"/>
        <end position="487"/>
    </location>
</feature>
<protein>
    <submittedName>
        <fullName evidence="2">Uncharacterized protein</fullName>
    </submittedName>
</protein>
<evidence type="ECO:0000313" key="2">
    <source>
        <dbReference type="EMBL" id="PPJ55625.1"/>
    </source>
</evidence>
<gene>
    <name evidence="2" type="ORF">CBER1_03693</name>
</gene>
<evidence type="ECO:0000313" key="3">
    <source>
        <dbReference type="Proteomes" id="UP000237631"/>
    </source>
</evidence>
<feature type="compositionally biased region" description="Polar residues" evidence="1">
    <location>
        <begin position="173"/>
        <end position="187"/>
    </location>
</feature>
<name>A0A2S6C7C2_9PEZI</name>
<keyword evidence="3" id="KW-1185">Reference proteome</keyword>